<reference evidence="4" key="1">
    <citation type="journal article" date="2019" name="Int. J. Syst. Evol. Microbiol.">
        <title>The Global Catalogue of Microorganisms (GCM) 10K type strain sequencing project: providing services to taxonomists for standard genome sequencing and annotation.</title>
        <authorList>
            <consortium name="The Broad Institute Genomics Platform"/>
            <consortium name="The Broad Institute Genome Sequencing Center for Infectious Disease"/>
            <person name="Wu L."/>
            <person name="Ma J."/>
        </authorList>
    </citation>
    <scope>NUCLEOTIDE SEQUENCE [LARGE SCALE GENOMIC DNA]</scope>
    <source>
        <strain evidence="4">CGMCC 4.7317</strain>
    </source>
</reference>
<keyword evidence="2" id="KW-0812">Transmembrane</keyword>
<feature type="region of interest" description="Disordered" evidence="1">
    <location>
        <begin position="1"/>
        <end position="22"/>
    </location>
</feature>
<evidence type="ECO:0008006" key="5">
    <source>
        <dbReference type="Google" id="ProtNLM"/>
    </source>
</evidence>
<keyword evidence="2" id="KW-0472">Membrane</keyword>
<proteinExistence type="predicted"/>
<dbReference type="RefSeq" id="WP_386766508.1">
    <property type="nucleotide sequence ID" value="NZ_JBHSTI010000008.1"/>
</dbReference>
<evidence type="ECO:0000313" key="4">
    <source>
        <dbReference type="Proteomes" id="UP001596138"/>
    </source>
</evidence>
<sequence length="246" mass="25806">MRRSSTDVLEAPDEQHGGIPIPDRSAAYPRVNLMPAVIAAEAKERHARTIMIGAVAASVVAVGGLYLLATNEVNAAQERLDTAAAQGVVLQKELARYSDVPKVQNEVAIAQTQAYNAMGGEVRWSFLLNNLSLTIPRNTSLISLSGSVNGVAPVPGAASAATADDAAVISALGRPGIGQISYEGEAVRFGDFAAFLDVLAKQKTMLDPFPGEVKRAESDAEGLTFSATVTVTDKALSRRYDPKAGN</sequence>
<evidence type="ECO:0000256" key="1">
    <source>
        <dbReference type="SAM" id="MobiDB-lite"/>
    </source>
</evidence>
<gene>
    <name evidence="3" type="ORF">ACFQGU_10770</name>
</gene>
<dbReference type="EMBL" id="JBHSTI010000008">
    <property type="protein sequence ID" value="MFC6238361.1"/>
    <property type="molecule type" value="Genomic_DNA"/>
</dbReference>
<evidence type="ECO:0000313" key="3">
    <source>
        <dbReference type="EMBL" id="MFC6238361.1"/>
    </source>
</evidence>
<name>A0ABW1T0X7_9ACTN</name>
<evidence type="ECO:0000256" key="2">
    <source>
        <dbReference type="SAM" id="Phobius"/>
    </source>
</evidence>
<keyword evidence="2" id="KW-1133">Transmembrane helix</keyword>
<comment type="caution">
    <text evidence="3">The sequence shown here is derived from an EMBL/GenBank/DDBJ whole genome shotgun (WGS) entry which is preliminary data.</text>
</comment>
<dbReference type="Proteomes" id="UP001596138">
    <property type="component" value="Unassembled WGS sequence"/>
</dbReference>
<feature type="transmembrane region" description="Helical" evidence="2">
    <location>
        <begin position="50"/>
        <end position="69"/>
    </location>
</feature>
<organism evidence="3 4">
    <name type="scientific">Longivirga aurantiaca</name>
    <dbReference type="NCBI Taxonomy" id="1837743"/>
    <lineage>
        <taxon>Bacteria</taxon>
        <taxon>Bacillati</taxon>
        <taxon>Actinomycetota</taxon>
        <taxon>Actinomycetes</taxon>
        <taxon>Sporichthyales</taxon>
        <taxon>Sporichthyaceae</taxon>
        <taxon>Longivirga</taxon>
    </lineage>
</organism>
<protein>
    <recommendedName>
        <fullName evidence="5">PilN domain-containing protein</fullName>
    </recommendedName>
</protein>
<accession>A0ABW1T0X7</accession>
<keyword evidence="4" id="KW-1185">Reference proteome</keyword>